<dbReference type="AlphaFoldDB" id="A0A8T5GFQ5"/>
<dbReference type="PROSITE" id="PS50880">
    <property type="entry name" value="TOPRIM"/>
    <property type="match status" value="1"/>
</dbReference>
<accession>A0A8T5GFQ5</accession>
<dbReference type="SUPFAM" id="SSF56731">
    <property type="entry name" value="DNA primase core"/>
    <property type="match status" value="1"/>
</dbReference>
<reference evidence="2" key="1">
    <citation type="journal article" date="2021" name="ISME J.">
        <title>Mercury methylation by metabolically versatile and cosmopolitan marine bacteria.</title>
        <authorList>
            <person name="Lin H."/>
            <person name="Ascher D.B."/>
            <person name="Myung Y."/>
            <person name="Lamborg C.H."/>
            <person name="Hallam S.J."/>
            <person name="Gionfriddo C.M."/>
            <person name="Holt K.E."/>
            <person name="Moreau J.W."/>
        </authorList>
    </citation>
    <scope>NUCLEOTIDE SEQUENCE</scope>
    <source>
        <strain evidence="2">SI075_bin30</strain>
    </source>
</reference>
<dbReference type="InterPro" id="IPR050219">
    <property type="entry name" value="DnaG_primase"/>
</dbReference>
<name>A0A8T5GFQ5_9ARCH</name>
<dbReference type="PANTHER" id="PTHR30313:SF2">
    <property type="entry name" value="DNA PRIMASE"/>
    <property type="match status" value="1"/>
</dbReference>
<dbReference type="GO" id="GO:0006269">
    <property type="term" value="P:DNA replication, synthesis of primer"/>
    <property type="evidence" value="ECO:0007669"/>
    <property type="project" value="TreeGrafter"/>
</dbReference>
<dbReference type="SMART" id="SM00493">
    <property type="entry name" value="TOPRIM"/>
    <property type="match status" value="1"/>
</dbReference>
<proteinExistence type="predicted"/>
<comment type="caution">
    <text evidence="2">The sequence shown here is derived from an EMBL/GenBank/DDBJ whole genome shotgun (WGS) entry which is preliminary data.</text>
</comment>
<protein>
    <submittedName>
        <fullName evidence="2">DNA primase</fullName>
    </submittedName>
</protein>
<dbReference type="PANTHER" id="PTHR30313">
    <property type="entry name" value="DNA PRIMASE"/>
    <property type="match status" value="1"/>
</dbReference>
<dbReference type="NCBIfam" id="NF003108">
    <property type="entry name" value="PRK04031.1-1"/>
    <property type="match status" value="1"/>
</dbReference>
<dbReference type="Proteomes" id="UP000722459">
    <property type="component" value="Unassembled WGS sequence"/>
</dbReference>
<dbReference type="InterPro" id="IPR006171">
    <property type="entry name" value="TOPRIM_dom"/>
</dbReference>
<dbReference type="InterPro" id="IPR034154">
    <property type="entry name" value="TOPRIM_DnaG/twinkle"/>
</dbReference>
<dbReference type="GO" id="GO:0005737">
    <property type="term" value="C:cytoplasm"/>
    <property type="evidence" value="ECO:0007669"/>
    <property type="project" value="TreeGrafter"/>
</dbReference>
<dbReference type="EMBL" id="JABJNZ010000059">
    <property type="protein sequence ID" value="MBT4870815.1"/>
    <property type="molecule type" value="Genomic_DNA"/>
</dbReference>
<evidence type="ECO:0000313" key="2">
    <source>
        <dbReference type="EMBL" id="MBT4870815.1"/>
    </source>
</evidence>
<sequence>MAKTYLSTVKYEVKAKYDITGLVEKPDIVGAIFGQSEGLLGEDMDLKQLQQNGKIGRIEITVNKGKGTTTGEITIPSSLDQVKTSILAATMETVEKVGPCEANVTVTKISDVRKEKRGQITDRAKELLKKMQKFEGVESDVMADDIRSNIRTEKAVKYKGMTAGPDVELSKNIIVVEGRADVLRLLSYGIKDAIEMNGSNISKELIQLCKEKEVTVLIDGDRGGELNIKKLNSLTNVNYVARAPDGKEVEE</sequence>
<dbReference type="Pfam" id="PF13662">
    <property type="entry name" value="Toprim_4"/>
    <property type="match status" value="1"/>
</dbReference>
<feature type="domain" description="Toprim" evidence="1">
    <location>
        <begin position="171"/>
        <end position="251"/>
    </location>
</feature>
<evidence type="ECO:0000313" key="3">
    <source>
        <dbReference type="Proteomes" id="UP000722459"/>
    </source>
</evidence>
<feature type="non-terminal residue" evidence="2">
    <location>
        <position position="251"/>
    </location>
</feature>
<dbReference type="CDD" id="cd01029">
    <property type="entry name" value="TOPRIM_primases"/>
    <property type="match status" value="1"/>
</dbReference>
<evidence type="ECO:0000259" key="1">
    <source>
        <dbReference type="PROSITE" id="PS50880"/>
    </source>
</evidence>
<gene>
    <name evidence="2" type="ORF">HON47_04530</name>
</gene>
<dbReference type="Gene3D" id="3.40.1360.10">
    <property type="match status" value="1"/>
</dbReference>
<organism evidence="2 3">
    <name type="scientific">Candidatus Iainarchaeum sp</name>
    <dbReference type="NCBI Taxonomy" id="3101447"/>
    <lineage>
        <taxon>Archaea</taxon>
        <taxon>Candidatus Iainarchaeota</taxon>
        <taxon>Candidatus Iainarchaeia</taxon>
        <taxon>Candidatus Iainarchaeales</taxon>
        <taxon>Candidatus Iainarchaeaceae</taxon>
        <taxon>Candidatus Iainarchaeum</taxon>
    </lineage>
</organism>